<protein>
    <submittedName>
        <fullName evidence="1">Uncharacterized protein</fullName>
    </submittedName>
</protein>
<organism evidence="1 2">
    <name type="scientific">Pedobacter africanus</name>
    <dbReference type="NCBI Taxonomy" id="151894"/>
    <lineage>
        <taxon>Bacteria</taxon>
        <taxon>Pseudomonadati</taxon>
        <taxon>Bacteroidota</taxon>
        <taxon>Sphingobacteriia</taxon>
        <taxon>Sphingobacteriales</taxon>
        <taxon>Sphingobacteriaceae</taxon>
        <taxon>Pedobacter</taxon>
    </lineage>
</organism>
<accession>A0ACC6L0W6</accession>
<keyword evidence="2" id="KW-1185">Reference proteome</keyword>
<evidence type="ECO:0000313" key="2">
    <source>
        <dbReference type="Proteomes" id="UP001246858"/>
    </source>
</evidence>
<sequence length="278" mass="31903">MKKTYTTLLLISVLSIGFVTALYLIRPKPVKNGFNRGHIYTAQKLNELELKFNSFYINKLSSTRIYLGNVRALLLQFSCGFDLTDSLYQRVAYDAETKQTLELLKQHIIKKTDPKGNSFSTDGFLSLNEANERMVYSYYYRNSFTCLDAKLNVLYTGKLIDTNSIAKIELGEYKAGNKTIRTMAKPALIINKRGYTNGNCYYNHSALAADNEKYEVFKAHEVFDVYRLADGSYSHSVYLPKYKGEKLTDFALRGDILIALYNKHLLTYLLDRKEAQAR</sequence>
<evidence type="ECO:0000313" key="1">
    <source>
        <dbReference type="EMBL" id="MDR6785244.1"/>
    </source>
</evidence>
<name>A0ACC6L0W6_9SPHI</name>
<reference evidence="1" key="1">
    <citation type="submission" date="2023-07" db="EMBL/GenBank/DDBJ databases">
        <title>Sorghum-associated microbial communities from plants grown in Nebraska, USA.</title>
        <authorList>
            <person name="Schachtman D."/>
        </authorList>
    </citation>
    <scope>NUCLEOTIDE SEQUENCE</scope>
    <source>
        <strain evidence="1">2697</strain>
    </source>
</reference>
<dbReference type="Proteomes" id="UP001246858">
    <property type="component" value="Unassembled WGS sequence"/>
</dbReference>
<gene>
    <name evidence="1" type="ORF">J2X78_003818</name>
</gene>
<comment type="caution">
    <text evidence="1">The sequence shown here is derived from an EMBL/GenBank/DDBJ whole genome shotgun (WGS) entry which is preliminary data.</text>
</comment>
<dbReference type="EMBL" id="JAVDTF010000003">
    <property type="protein sequence ID" value="MDR6785244.1"/>
    <property type="molecule type" value="Genomic_DNA"/>
</dbReference>
<proteinExistence type="predicted"/>